<sequence length="259" mass="28390">MPEHVASYTGSEGDVTAARRTVVGGGLCELARGVAGNPGLASRRWPRLWVGSEAREGSEGREVGDGKMVWKVGKRIYCLQQRATPGAGRSGGRRQDAVKKHDAASQKRPNQQDSAAVERCGLDDMAGQRWTAVLELKAQADRPAPRLVPKTGLVSLFWHWLVVDRPESSNRYQDSLSTEYRARSSARLRTFFAVLTGCSSSKHLVAGHERKNESTRIRVAAILITGARLICGVLRTVRDFDLHAAGNFDLLDIVKEEAM</sequence>
<comment type="caution">
    <text evidence="2">The sequence shown here is derived from an EMBL/GenBank/DDBJ whole genome shotgun (WGS) entry which is preliminary data.</text>
</comment>
<evidence type="ECO:0000313" key="3">
    <source>
        <dbReference type="Proteomes" id="UP001281614"/>
    </source>
</evidence>
<reference evidence="2" key="1">
    <citation type="submission" date="2023-02" db="EMBL/GenBank/DDBJ databases">
        <title>Colletotrichum kahawae CIFC_Que2 genome sequencing and assembly.</title>
        <authorList>
            <person name="Baroncelli R."/>
        </authorList>
    </citation>
    <scope>NUCLEOTIDE SEQUENCE</scope>
    <source>
        <strain evidence="2">CIFC_Que2</strain>
    </source>
</reference>
<evidence type="ECO:0000313" key="2">
    <source>
        <dbReference type="EMBL" id="KAK2771193.1"/>
    </source>
</evidence>
<dbReference type="AlphaFoldDB" id="A0AAE0D8L2"/>
<organism evidence="2 3">
    <name type="scientific">Colletotrichum kahawae</name>
    <name type="common">Coffee berry disease fungus</name>
    <dbReference type="NCBI Taxonomy" id="34407"/>
    <lineage>
        <taxon>Eukaryota</taxon>
        <taxon>Fungi</taxon>
        <taxon>Dikarya</taxon>
        <taxon>Ascomycota</taxon>
        <taxon>Pezizomycotina</taxon>
        <taxon>Sordariomycetes</taxon>
        <taxon>Hypocreomycetidae</taxon>
        <taxon>Glomerellales</taxon>
        <taxon>Glomerellaceae</taxon>
        <taxon>Colletotrichum</taxon>
        <taxon>Colletotrichum gloeosporioides species complex</taxon>
    </lineage>
</organism>
<accession>A0AAE0D8L2</accession>
<dbReference type="Proteomes" id="UP001281614">
    <property type="component" value="Unassembled WGS sequence"/>
</dbReference>
<feature type="compositionally biased region" description="Basic and acidic residues" evidence="1">
    <location>
        <begin position="93"/>
        <end position="105"/>
    </location>
</feature>
<gene>
    <name evidence="2" type="ORF">CKAH01_14439</name>
</gene>
<dbReference type="EMBL" id="VYYT01000084">
    <property type="protein sequence ID" value="KAK2771193.1"/>
    <property type="molecule type" value="Genomic_DNA"/>
</dbReference>
<proteinExistence type="predicted"/>
<evidence type="ECO:0000256" key="1">
    <source>
        <dbReference type="SAM" id="MobiDB-lite"/>
    </source>
</evidence>
<feature type="region of interest" description="Disordered" evidence="1">
    <location>
        <begin position="83"/>
        <end position="116"/>
    </location>
</feature>
<protein>
    <submittedName>
        <fullName evidence="2">Uncharacterized protein</fullName>
    </submittedName>
</protein>
<keyword evidence="3" id="KW-1185">Reference proteome</keyword>
<name>A0AAE0D8L2_COLKA</name>